<dbReference type="Gene3D" id="2.160.10.10">
    <property type="entry name" value="Hexapeptide repeat proteins"/>
    <property type="match status" value="1"/>
</dbReference>
<dbReference type="Proteomes" id="UP001501598">
    <property type="component" value="Unassembled WGS sequence"/>
</dbReference>
<proteinExistence type="predicted"/>
<dbReference type="InterPro" id="IPR001451">
    <property type="entry name" value="Hexapep"/>
</dbReference>
<sequence>MSPMNEVRVHPAGLCESDDVGAGTRVWAFAHVLPGARIGRDCNICDGAFVEGGATLGDNVTVKNGTLVFEGVTCEDDVFLGPNVLFTNDLRPRAAIKRSGDALLPTTVRRGVTLGAGTVVVCGTEIGEHAFAAAGAVVTRSVPAHAFVAGNPAVVKGWVCECGERLPAEPTVDGDLVCPECGTAHERAGDGLRARGRVNADG</sequence>
<evidence type="ECO:0000313" key="1">
    <source>
        <dbReference type="EMBL" id="GAA4537934.1"/>
    </source>
</evidence>
<dbReference type="PANTHER" id="PTHR43300:SF4">
    <property type="entry name" value="ACYL-[ACYL-CARRIER-PROTEIN]--UDP-N-ACETYLGLUCOSAMINE O-ACYLTRANSFERASE"/>
    <property type="match status" value="1"/>
</dbReference>
<dbReference type="PANTHER" id="PTHR43300">
    <property type="entry name" value="ACETYLTRANSFERASE"/>
    <property type="match status" value="1"/>
</dbReference>
<keyword evidence="2" id="KW-1185">Reference proteome</keyword>
<reference evidence="2" key="1">
    <citation type="journal article" date="2019" name="Int. J. Syst. Evol. Microbiol.">
        <title>The Global Catalogue of Microorganisms (GCM) 10K type strain sequencing project: providing services to taxonomists for standard genome sequencing and annotation.</title>
        <authorList>
            <consortium name="The Broad Institute Genomics Platform"/>
            <consortium name="The Broad Institute Genome Sequencing Center for Infectious Disease"/>
            <person name="Wu L."/>
            <person name="Ma J."/>
        </authorList>
    </citation>
    <scope>NUCLEOTIDE SEQUENCE [LARGE SCALE GENOMIC DNA]</scope>
    <source>
        <strain evidence="2">JCM 17906</strain>
    </source>
</reference>
<evidence type="ECO:0000313" key="2">
    <source>
        <dbReference type="Proteomes" id="UP001501598"/>
    </source>
</evidence>
<dbReference type="InterPro" id="IPR050179">
    <property type="entry name" value="Trans_hexapeptide_repeat"/>
</dbReference>
<accession>A0ABP8RGQ3</accession>
<comment type="caution">
    <text evidence="1">The sequence shown here is derived from an EMBL/GenBank/DDBJ whole genome shotgun (WGS) entry which is preliminary data.</text>
</comment>
<organism evidence="1 2">
    <name type="scientific">Pseudonocardia xishanensis</name>
    <dbReference type="NCBI Taxonomy" id="630995"/>
    <lineage>
        <taxon>Bacteria</taxon>
        <taxon>Bacillati</taxon>
        <taxon>Actinomycetota</taxon>
        <taxon>Actinomycetes</taxon>
        <taxon>Pseudonocardiales</taxon>
        <taxon>Pseudonocardiaceae</taxon>
        <taxon>Pseudonocardia</taxon>
    </lineage>
</organism>
<evidence type="ECO:0008006" key="3">
    <source>
        <dbReference type="Google" id="ProtNLM"/>
    </source>
</evidence>
<dbReference type="EMBL" id="BAABGT010000012">
    <property type="protein sequence ID" value="GAA4537934.1"/>
    <property type="molecule type" value="Genomic_DNA"/>
</dbReference>
<name>A0ABP8RGQ3_9PSEU</name>
<dbReference type="CDD" id="cd03358">
    <property type="entry name" value="LbH_WxcM_N_like"/>
    <property type="match status" value="1"/>
</dbReference>
<dbReference type="SUPFAM" id="SSF51161">
    <property type="entry name" value="Trimeric LpxA-like enzymes"/>
    <property type="match status" value="1"/>
</dbReference>
<dbReference type="Pfam" id="PF00132">
    <property type="entry name" value="Hexapep"/>
    <property type="match status" value="1"/>
</dbReference>
<gene>
    <name evidence="1" type="ORF">GCM10023175_07180</name>
</gene>
<dbReference type="InterPro" id="IPR011004">
    <property type="entry name" value="Trimer_LpxA-like_sf"/>
</dbReference>
<dbReference type="Pfam" id="PF14602">
    <property type="entry name" value="Hexapep_2"/>
    <property type="match status" value="1"/>
</dbReference>
<dbReference type="RefSeq" id="WP_345412599.1">
    <property type="nucleotide sequence ID" value="NZ_BAABGT010000012.1"/>
</dbReference>
<protein>
    <recommendedName>
        <fullName evidence="3">Transferase family hexapeptide repeat protein</fullName>
    </recommendedName>
</protein>